<evidence type="ECO:0000313" key="2">
    <source>
        <dbReference type="EMBL" id="GJQ09423.1"/>
    </source>
</evidence>
<evidence type="ECO:0000313" key="3">
    <source>
        <dbReference type="Proteomes" id="UP001061958"/>
    </source>
</evidence>
<reference evidence="2" key="1">
    <citation type="journal article" date="2022" name="Proc. Natl. Acad. Sci. U.S.A.">
        <title>Life cycle and functional genomics of the unicellular red alga Galdieria for elucidating algal and plant evolution and industrial use.</title>
        <authorList>
            <person name="Hirooka S."/>
            <person name="Itabashi T."/>
            <person name="Ichinose T.M."/>
            <person name="Onuma R."/>
            <person name="Fujiwara T."/>
            <person name="Yamashita S."/>
            <person name="Jong L.W."/>
            <person name="Tomita R."/>
            <person name="Iwane A.H."/>
            <person name="Miyagishima S.Y."/>
        </authorList>
    </citation>
    <scope>NUCLEOTIDE SEQUENCE</scope>
    <source>
        <strain evidence="2">NBRC 102759</strain>
    </source>
</reference>
<proteinExistence type="predicted"/>
<organism evidence="2 3">
    <name type="scientific">Galdieria partita</name>
    <dbReference type="NCBI Taxonomy" id="83374"/>
    <lineage>
        <taxon>Eukaryota</taxon>
        <taxon>Rhodophyta</taxon>
        <taxon>Bangiophyceae</taxon>
        <taxon>Galdieriales</taxon>
        <taxon>Galdieriaceae</taxon>
        <taxon>Galdieria</taxon>
    </lineage>
</organism>
<dbReference type="AlphaFoldDB" id="A0A9C7PRK7"/>
<protein>
    <submittedName>
        <fullName evidence="2">Uncharacterized protein</fullName>
    </submittedName>
</protein>
<feature type="compositionally biased region" description="Polar residues" evidence="1">
    <location>
        <begin position="1"/>
        <end position="13"/>
    </location>
</feature>
<reference evidence="2" key="2">
    <citation type="submission" date="2022-01" db="EMBL/GenBank/DDBJ databases">
        <authorList>
            <person name="Hirooka S."/>
            <person name="Miyagishima S.Y."/>
        </authorList>
    </citation>
    <scope>NUCLEOTIDE SEQUENCE</scope>
    <source>
        <strain evidence="2">NBRC 102759</strain>
    </source>
</reference>
<comment type="caution">
    <text evidence="2">The sequence shown here is derived from an EMBL/GenBank/DDBJ whole genome shotgun (WGS) entry which is preliminary data.</text>
</comment>
<sequence>MENSQLDSNNSAKLDQEAYREQPMQPAESLKKQTEEQQAEEGQTCKSSYRVLDWSEESLESDSTEPHVFETERALAALTISNKSAGTKLNLKGDERSERRTSSVAEPKSSLTSLRLKGPEDSSKVDKESEEVKEGIKPPLIGLKSKTTTASVGRVKEAFAPKRTTARTVETSAWKEEWFSKGIKAFEISCRSSETKLCEVKDILRLPGLLFVDIDKDTFIAAYRSVEKAQRSITRLSTSLALTVTPIVEAGEKSQKIYLEKCPPSNRPAKTTAVAERLILRSLGFPTATTSRTKVER</sequence>
<dbReference type="EMBL" id="BQMJ01000008">
    <property type="protein sequence ID" value="GJQ09423.1"/>
    <property type="molecule type" value="Genomic_DNA"/>
</dbReference>
<name>A0A9C7PRK7_9RHOD</name>
<evidence type="ECO:0000256" key="1">
    <source>
        <dbReference type="SAM" id="MobiDB-lite"/>
    </source>
</evidence>
<accession>A0A9C7PRK7</accession>
<dbReference type="Proteomes" id="UP001061958">
    <property type="component" value="Unassembled WGS sequence"/>
</dbReference>
<feature type="compositionally biased region" description="Basic and acidic residues" evidence="1">
    <location>
        <begin position="117"/>
        <end position="133"/>
    </location>
</feature>
<gene>
    <name evidence="2" type="ORF">GpartN1_g1214.t1</name>
</gene>
<keyword evidence="3" id="KW-1185">Reference proteome</keyword>
<feature type="region of interest" description="Disordered" evidence="1">
    <location>
        <begin position="1"/>
        <end position="49"/>
    </location>
</feature>
<feature type="compositionally biased region" description="Basic and acidic residues" evidence="1">
    <location>
        <begin position="91"/>
        <end position="101"/>
    </location>
</feature>
<dbReference type="OrthoDB" id="10428557at2759"/>
<feature type="region of interest" description="Disordered" evidence="1">
    <location>
        <begin position="81"/>
        <end position="133"/>
    </location>
</feature>